<dbReference type="GO" id="GO:0000987">
    <property type="term" value="F:cis-regulatory region sequence-specific DNA binding"/>
    <property type="evidence" value="ECO:0007669"/>
    <property type="project" value="TreeGrafter"/>
</dbReference>
<feature type="domain" description="RNA polymerase II elongation factor ELL N-terminal" evidence="1">
    <location>
        <begin position="6"/>
        <end position="135"/>
    </location>
</feature>
<evidence type="ECO:0000313" key="3">
    <source>
        <dbReference type="Proteomes" id="UP000694523"/>
    </source>
</evidence>
<reference evidence="2" key="1">
    <citation type="submission" date="2025-08" db="UniProtKB">
        <authorList>
            <consortium name="Ensembl"/>
        </authorList>
    </citation>
    <scope>IDENTIFICATION</scope>
</reference>
<name>A0A8C6TPB0_9GOBI</name>
<sequence>MAALRQEHRYGLSCGQIHKGSPNRSLFHVKLTDTALRTLEAYQNIKVSLSQRPTICFTGSQGIPAPTPEFPDGVRVFSFYLSNESKDKPQSSFVCIQQCISGEGQDLLQGQGSIQDKITVCATDDSYQTTRELTSYADRIWG</sequence>
<dbReference type="InterPro" id="IPR031176">
    <property type="entry name" value="ELL/occludin"/>
</dbReference>
<dbReference type="PANTHER" id="PTHR23288:SF12">
    <property type="entry name" value="RNA POLYMERASE II ELONGATION FACTOR ELL2 ISOFORM X1"/>
    <property type="match status" value="1"/>
</dbReference>
<dbReference type="Proteomes" id="UP000694523">
    <property type="component" value="Unplaced"/>
</dbReference>
<proteinExistence type="predicted"/>
<accession>A0A8C6TPB0</accession>
<dbReference type="Ensembl" id="ENSNMLT00000024954.1">
    <property type="protein sequence ID" value="ENSNMLP00000022282.1"/>
    <property type="gene ID" value="ENSNMLG00000014406.1"/>
</dbReference>
<evidence type="ECO:0000259" key="1">
    <source>
        <dbReference type="Pfam" id="PF10390"/>
    </source>
</evidence>
<dbReference type="GO" id="GO:0008023">
    <property type="term" value="C:transcription elongation factor complex"/>
    <property type="evidence" value="ECO:0007669"/>
    <property type="project" value="InterPro"/>
</dbReference>
<dbReference type="PANTHER" id="PTHR23288">
    <property type="entry name" value="OCCLUDIN AND RNA POLYMERASE II ELONGATION FACTOR ELL"/>
    <property type="match status" value="1"/>
</dbReference>
<dbReference type="GO" id="GO:0042795">
    <property type="term" value="P:snRNA transcription by RNA polymerase II"/>
    <property type="evidence" value="ECO:0007669"/>
    <property type="project" value="TreeGrafter"/>
</dbReference>
<protein>
    <submittedName>
        <fullName evidence="2">Si:ch211-13k12.2</fullName>
    </submittedName>
</protein>
<keyword evidence="3" id="KW-1185">Reference proteome</keyword>
<dbReference type="InterPro" id="IPR019464">
    <property type="entry name" value="ELL_N"/>
</dbReference>
<dbReference type="Pfam" id="PF10390">
    <property type="entry name" value="ELL"/>
    <property type="match status" value="1"/>
</dbReference>
<evidence type="ECO:0000313" key="2">
    <source>
        <dbReference type="Ensembl" id="ENSNMLP00000022282.1"/>
    </source>
</evidence>
<dbReference type="AlphaFoldDB" id="A0A8C6TPB0"/>
<dbReference type="GO" id="GO:0006368">
    <property type="term" value="P:transcription elongation by RNA polymerase II"/>
    <property type="evidence" value="ECO:0007669"/>
    <property type="project" value="InterPro"/>
</dbReference>
<organism evidence="2 3">
    <name type="scientific">Neogobius melanostomus</name>
    <name type="common">round goby</name>
    <dbReference type="NCBI Taxonomy" id="47308"/>
    <lineage>
        <taxon>Eukaryota</taxon>
        <taxon>Metazoa</taxon>
        <taxon>Chordata</taxon>
        <taxon>Craniata</taxon>
        <taxon>Vertebrata</taxon>
        <taxon>Euteleostomi</taxon>
        <taxon>Actinopterygii</taxon>
        <taxon>Neopterygii</taxon>
        <taxon>Teleostei</taxon>
        <taxon>Neoteleostei</taxon>
        <taxon>Acanthomorphata</taxon>
        <taxon>Gobiaria</taxon>
        <taxon>Gobiiformes</taxon>
        <taxon>Gobioidei</taxon>
        <taxon>Gobiidae</taxon>
        <taxon>Benthophilinae</taxon>
        <taxon>Neogobiini</taxon>
        <taxon>Neogobius</taxon>
    </lineage>
</organism>
<reference evidence="2" key="2">
    <citation type="submission" date="2025-09" db="UniProtKB">
        <authorList>
            <consortium name="Ensembl"/>
        </authorList>
    </citation>
    <scope>IDENTIFICATION</scope>
</reference>
<dbReference type="GO" id="GO:0032968">
    <property type="term" value="P:positive regulation of transcription elongation by RNA polymerase II"/>
    <property type="evidence" value="ECO:0007669"/>
    <property type="project" value="TreeGrafter"/>
</dbReference>